<accession>A0A2H0BGV9</accession>
<proteinExistence type="predicted"/>
<dbReference type="EMBL" id="PCSU01000008">
    <property type="protein sequence ID" value="PIP56881.1"/>
    <property type="molecule type" value="Genomic_DNA"/>
</dbReference>
<sequence>MQIIDNFDMNNLSGLFEKTQEKLLNPDKNVSQEFQIFGVHIAEQLNDMSHKSLYIKLAKTEPRSRLHKTLQFVLDYPNAKSKGKLFMYKLKELRKSEKL</sequence>
<dbReference type="AlphaFoldDB" id="A0A2H0BGV9"/>
<name>A0A2H0BGV9_UNCKA</name>
<reference evidence="1 2" key="1">
    <citation type="submission" date="2017-09" db="EMBL/GenBank/DDBJ databases">
        <title>Depth-based differentiation of microbial function through sediment-hosted aquifers and enrichment of novel symbionts in the deep terrestrial subsurface.</title>
        <authorList>
            <person name="Probst A.J."/>
            <person name="Ladd B."/>
            <person name="Jarett J.K."/>
            <person name="Geller-Mcgrath D.E."/>
            <person name="Sieber C.M."/>
            <person name="Emerson J.B."/>
            <person name="Anantharaman K."/>
            <person name="Thomas B.C."/>
            <person name="Malmstrom R."/>
            <person name="Stieglmeier M."/>
            <person name="Klingl A."/>
            <person name="Woyke T."/>
            <person name="Ryan C.M."/>
            <person name="Banfield J.F."/>
        </authorList>
    </citation>
    <scope>NUCLEOTIDE SEQUENCE [LARGE SCALE GENOMIC DNA]</scope>
    <source>
        <strain evidence="1">CG22_combo_CG10-13_8_21_14_all_39_12</strain>
    </source>
</reference>
<organism evidence="1 2">
    <name type="scientific">candidate division WWE3 bacterium CG22_combo_CG10-13_8_21_14_all_39_12</name>
    <dbReference type="NCBI Taxonomy" id="1975094"/>
    <lineage>
        <taxon>Bacteria</taxon>
        <taxon>Katanobacteria</taxon>
    </lineage>
</organism>
<evidence type="ECO:0000313" key="1">
    <source>
        <dbReference type="EMBL" id="PIP56881.1"/>
    </source>
</evidence>
<dbReference type="Proteomes" id="UP000228495">
    <property type="component" value="Unassembled WGS sequence"/>
</dbReference>
<comment type="caution">
    <text evidence="1">The sequence shown here is derived from an EMBL/GenBank/DDBJ whole genome shotgun (WGS) entry which is preliminary data.</text>
</comment>
<gene>
    <name evidence="1" type="ORF">COX05_00740</name>
</gene>
<evidence type="ECO:0000313" key="2">
    <source>
        <dbReference type="Proteomes" id="UP000228495"/>
    </source>
</evidence>
<protein>
    <submittedName>
        <fullName evidence="1">Uncharacterized protein</fullName>
    </submittedName>
</protein>